<proteinExistence type="predicted"/>
<gene>
    <name evidence="7" type="ORF">RchiOBHm_Chr7g0224941</name>
</gene>
<organism evidence="7 8">
    <name type="scientific">Rosa chinensis</name>
    <name type="common">China rose</name>
    <dbReference type="NCBI Taxonomy" id="74649"/>
    <lineage>
        <taxon>Eukaryota</taxon>
        <taxon>Viridiplantae</taxon>
        <taxon>Streptophyta</taxon>
        <taxon>Embryophyta</taxon>
        <taxon>Tracheophyta</taxon>
        <taxon>Spermatophyta</taxon>
        <taxon>Magnoliopsida</taxon>
        <taxon>eudicotyledons</taxon>
        <taxon>Gunneridae</taxon>
        <taxon>Pentapetalae</taxon>
        <taxon>rosids</taxon>
        <taxon>fabids</taxon>
        <taxon>Rosales</taxon>
        <taxon>Rosaceae</taxon>
        <taxon>Rosoideae</taxon>
        <taxon>Rosoideae incertae sedis</taxon>
        <taxon>Rosa</taxon>
    </lineage>
</organism>
<dbReference type="SMART" id="SM01019">
    <property type="entry name" value="B3"/>
    <property type="match status" value="2"/>
</dbReference>
<dbReference type="InterPro" id="IPR044837">
    <property type="entry name" value="REM16-like"/>
</dbReference>
<reference evidence="7 8" key="1">
    <citation type="journal article" date="2018" name="Nat. Genet.">
        <title>The Rosa genome provides new insights in the design of modern roses.</title>
        <authorList>
            <person name="Bendahmane M."/>
        </authorList>
    </citation>
    <scope>NUCLEOTIDE SEQUENCE [LARGE SCALE GENOMIC DNA]</scope>
    <source>
        <strain evidence="8">cv. Old Blush</strain>
    </source>
</reference>
<sequence length="308" mass="34916">MGEEVMACFKKQGKCSMSGKVNDPKRCYVENFIWNGRSPHECALRGPSGQCWAVELKRTENGLFFQNGWQCFVKDHHLELGDFLIFRHDGESKFNVIIYDRSACEKDVKVAKRRMNCSVCLRNNGNQARVKDEVLDLVTENNKNIDSRGEAVVADEKGNDVMSGKRPANGYLEETSDGSILFKSENPCFQRILTKHSKYHIGFPKELGVAKGLMNKKTMKLEDPTGRSWPVSLRLSKFYKKDARLYDRLDLTSGWSQICEANKISPGDTIIFELVKQRVMKIHIIEVGRMRGKGCAVKLVAPNVKSSI</sequence>
<dbReference type="PANTHER" id="PTHR31391:SF106">
    <property type="entry name" value="B3 DOMAIN-CONTAINING PROTEIN OS01G0723500"/>
    <property type="match status" value="1"/>
</dbReference>
<comment type="caution">
    <text evidence="7">The sequence shown here is derived from an EMBL/GenBank/DDBJ whole genome shotgun (WGS) entry which is preliminary data.</text>
</comment>
<dbReference type="Proteomes" id="UP000238479">
    <property type="component" value="Chromosome 7"/>
</dbReference>
<dbReference type="GO" id="GO:0005634">
    <property type="term" value="C:nucleus"/>
    <property type="evidence" value="ECO:0007669"/>
    <property type="project" value="UniProtKB-SubCell"/>
</dbReference>
<protein>
    <submittedName>
        <fullName evidence="7">Putative transcription factor B3-Domain family</fullName>
    </submittedName>
</protein>
<dbReference type="Gramene" id="PRQ20143">
    <property type="protein sequence ID" value="PRQ20143"/>
    <property type="gene ID" value="RchiOBHm_Chr7g0224941"/>
</dbReference>
<dbReference type="CDD" id="cd10017">
    <property type="entry name" value="B3_DNA"/>
    <property type="match status" value="2"/>
</dbReference>
<dbReference type="Pfam" id="PF02362">
    <property type="entry name" value="B3"/>
    <property type="match status" value="2"/>
</dbReference>
<feature type="domain" description="TF-B3" evidence="6">
    <location>
        <begin position="186"/>
        <end position="288"/>
    </location>
</feature>
<dbReference type="OMA" id="QICEANK"/>
<keyword evidence="2" id="KW-0805">Transcription regulation</keyword>
<accession>A0A2P6PDZ2</accession>
<dbReference type="InterPro" id="IPR015300">
    <property type="entry name" value="DNA-bd_pseudobarrel_sf"/>
</dbReference>
<dbReference type="AlphaFoldDB" id="A0A2P6PDZ2"/>
<keyword evidence="5" id="KW-0539">Nucleus</keyword>
<dbReference type="STRING" id="74649.A0A2P6PDZ2"/>
<evidence type="ECO:0000256" key="5">
    <source>
        <dbReference type="ARBA" id="ARBA00023242"/>
    </source>
</evidence>
<evidence type="ECO:0000313" key="8">
    <source>
        <dbReference type="Proteomes" id="UP000238479"/>
    </source>
</evidence>
<dbReference type="Gene3D" id="2.40.330.10">
    <property type="entry name" value="DNA-binding pseudobarrel domain"/>
    <property type="match status" value="2"/>
</dbReference>
<evidence type="ECO:0000256" key="3">
    <source>
        <dbReference type="ARBA" id="ARBA00023125"/>
    </source>
</evidence>
<evidence type="ECO:0000256" key="1">
    <source>
        <dbReference type="ARBA" id="ARBA00004123"/>
    </source>
</evidence>
<name>A0A2P6PDZ2_ROSCH</name>
<dbReference type="InterPro" id="IPR003340">
    <property type="entry name" value="B3_DNA-bd"/>
</dbReference>
<keyword evidence="8" id="KW-1185">Reference proteome</keyword>
<keyword evidence="4" id="KW-0804">Transcription</keyword>
<evidence type="ECO:0000256" key="4">
    <source>
        <dbReference type="ARBA" id="ARBA00023163"/>
    </source>
</evidence>
<evidence type="ECO:0000313" key="7">
    <source>
        <dbReference type="EMBL" id="PRQ20143.1"/>
    </source>
</evidence>
<dbReference type="EMBL" id="PDCK01000045">
    <property type="protein sequence ID" value="PRQ20143.1"/>
    <property type="molecule type" value="Genomic_DNA"/>
</dbReference>
<evidence type="ECO:0000256" key="2">
    <source>
        <dbReference type="ARBA" id="ARBA00023015"/>
    </source>
</evidence>
<comment type="subcellular location">
    <subcellularLocation>
        <location evidence="1">Nucleus</location>
    </subcellularLocation>
</comment>
<dbReference type="PANTHER" id="PTHR31391">
    <property type="entry name" value="B3 DOMAIN-CONTAINING PROTEIN OS11G0197600-RELATED"/>
    <property type="match status" value="1"/>
</dbReference>
<keyword evidence="3" id="KW-0238">DNA-binding</keyword>
<feature type="domain" description="TF-B3" evidence="6">
    <location>
        <begin position="44"/>
        <end position="102"/>
    </location>
</feature>
<evidence type="ECO:0000259" key="6">
    <source>
        <dbReference type="PROSITE" id="PS50863"/>
    </source>
</evidence>
<dbReference type="GO" id="GO:0003677">
    <property type="term" value="F:DNA binding"/>
    <property type="evidence" value="ECO:0007669"/>
    <property type="project" value="UniProtKB-KW"/>
</dbReference>
<dbReference type="PROSITE" id="PS50863">
    <property type="entry name" value="B3"/>
    <property type="match status" value="2"/>
</dbReference>
<dbReference type="SUPFAM" id="SSF101936">
    <property type="entry name" value="DNA-binding pseudobarrel domain"/>
    <property type="match status" value="2"/>
</dbReference>